<dbReference type="Proteomes" id="UP000827724">
    <property type="component" value="Unassembled WGS sequence"/>
</dbReference>
<dbReference type="OrthoDB" id="2446447at2759"/>
<evidence type="ECO:0000256" key="1">
    <source>
        <dbReference type="SAM" id="MobiDB-lite"/>
    </source>
</evidence>
<protein>
    <submittedName>
        <fullName evidence="2">Uncharacterized protein</fullName>
    </submittedName>
</protein>
<dbReference type="AlphaFoldDB" id="A0A9P8QJ35"/>
<evidence type="ECO:0000313" key="3">
    <source>
        <dbReference type="Proteomes" id="UP000827724"/>
    </source>
</evidence>
<proteinExistence type="predicted"/>
<organism evidence="2 3">
    <name type="scientific">Trichoderma cornu-damae</name>
    <dbReference type="NCBI Taxonomy" id="654480"/>
    <lineage>
        <taxon>Eukaryota</taxon>
        <taxon>Fungi</taxon>
        <taxon>Dikarya</taxon>
        <taxon>Ascomycota</taxon>
        <taxon>Pezizomycotina</taxon>
        <taxon>Sordariomycetes</taxon>
        <taxon>Hypocreomycetidae</taxon>
        <taxon>Hypocreales</taxon>
        <taxon>Hypocreaceae</taxon>
        <taxon>Trichoderma</taxon>
    </lineage>
</organism>
<accession>A0A9P8QJ35</accession>
<sequence>MGKMNDGQGIEVDVYAGDVTALPAERSSFLRAELRRLSLRWGLSENQASSTPSLPQRPKWTNEMGKRPPPSFAQAIQNSCHTTSRPGIWERQGTLALSWNNRL</sequence>
<feature type="compositionally biased region" description="Polar residues" evidence="1">
    <location>
        <begin position="45"/>
        <end position="54"/>
    </location>
</feature>
<keyword evidence="3" id="KW-1185">Reference proteome</keyword>
<reference evidence="2" key="1">
    <citation type="submission" date="2021-08" db="EMBL/GenBank/DDBJ databases">
        <title>Chromosome-Level Trichoderma cornu-damae using Hi-C Data.</title>
        <authorList>
            <person name="Kim C.S."/>
        </authorList>
    </citation>
    <scope>NUCLEOTIDE SEQUENCE</scope>
    <source>
        <strain evidence="2">KA19-0412C</strain>
    </source>
</reference>
<name>A0A9P8QJ35_9HYPO</name>
<evidence type="ECO:0000313" key="2">
    <source>
        <dbReference type="EMBL" id="KAH6603512.1"/>
    </source>
</evidence>
<feature type="region of interest" description="Disordered" evidence="1">
    <location>
        <begin position="45"/>
        <end position="71"/>
    </location>
</feature>
<comment type="caution">
    <text evidence="2">The sequence shown here is derived from an EMBL/GenBank/DDBJ whole genome shotgun (WGS) entry which is preliminary data.</text>
</comment>
<dbReference type="EMBL" id="JAIWOZ010000007">
    <property type="protein sequence ID" value="KAH6603512.1"/>
    <property type="molecule type" value="Genomic_DNA"/>
</dbReference>
<gene>
    <name evidence="2" type="ORF">Trco_008287</name>
</gene>